<name>A0A7W8GDW9_9DEIO</name>
<dbReference type="InterPro" id="IPR036291">
    <property type="entry name" value="NAD(P)-bd_dom_sf"/>
</dbReference>
<gene>
    <name evidence="1" type="ORF">HNQ09_001220</name>
</gene>
<protein>
    <submittedName>
        <fullName evidence="1">Ornithine cyclodeaminase</fullName>
        <ecNumber evidence="1">4.3.1.12</ecNumber>
    </submittedName>
</protein>
<dbReference type="GO" id="GO:0005737">
    <property type="term" value="C:cytoplasm"/>
    <property type="evidence" value="ECO:0007669"/>
    <property type="project" value="TreeGrafter"/>
</dbReference>
<dbReference type="Proteomes" id="UP000525389">
    <property type="component" value="Unassembled WGS sequence"/>
</dbReference>
<dbReference type="AlphaFoldDB" id="A0A7W8GDW9"/>
<evidence type="ECO:0000313" key="1">
    <source>
        <dbReference type="EMBL" id="MBB5233790.1"/>
    </source>
</evidence>
<organism evidence="1 2">
    <name type="scientific">Deinococcus budaensis</name>
    <dbReference type="NCBI Taxonomy" id="1665626"/>
    <lineage>
        <taxon>Bacteria</taxon>
        <taxon>Thermotogati</taxon>
        <taxon>Deinococcota</taxon>
        <taxon>Deinococci</taxon>
        <taxon>Deinococcales</taxon>
        <taxon>Deinococcaceae</taxon>
        <taxon>Deinococcus</taxon>
    </lineage>
</organism>
<evidence type="ECO:0000313" key="2">
    <source>
        <dbReference type="Proteomes" id="UP000525389"/>
    </source>
</evidence>
<dbReference type="Pfam" id="PF02423">
    <property type="entry name" value="OCD_Mu_crystall"/>
    <property type="match status" value="1"/>
</dbReference>
<dbReference type="SUPFAM" id="SSF51735">
    <property type="entry name" value="NAD(P)-binding Rossmann-fold domains"/>
    <property type="match status" value="1"/>
</dbReference>
<comment type="caution">
    <text evidence="1">The sequence shown here is derived from an EMBL/GenBank/DDBJ whole genome shotgun (WGS) entry which is preliminary data.</text>
</comment>
<proteinExistence type="predicted"/>
<accession>A0A7W8GDW9</accession>
<dbReference type="GO" id="GO:0008473">
    <property type="term" value="F:ornithine cyclodeaminase activity"/>
    <property type="evidence" value="ECO:0007669"/>
    <property type="project" value="UniProtKB-EC"/>
</dbReference>
<keyword evidence="1" id="KW-0456">Lyase</keyword>
<dbReference type="EMBL" id="JACHFN010000003">
    <property type="protein sequence ID" value="MBB5233790.1"/>
    <property type="molecule type" value="Genomic_DNA"/>
</dbReference>
<dbReference type="InterPro" id="IPR003462">
    <property type="entry name" value="ODC_Mu_crystall"/>
</dbReference>
<sequence>MTRLLTDADVHAFPILAALDALREALRAHARGTLSAPARLHAANLAFTVGALSGGGRQGVLGFRAYHTLDAPHDDQLVAVWDAATGKLEGVVVGSALGPLRTACLGAVAADLLARPDARTLGLIGSGVQARAHALAVAQVRSLTRVRVYSRSAQRREALAHDLRARGLPAEAVGSAQEAAGGSDLLTLATNSPVPVIESGWLEPGTHVTTLGPKERERHEFPADLANRAGLIVTDSPAQLGAYPGGHLLAGAPVKALSTVLEAGYLRPSPDDITLFLSVGLAGTEVALAHALLNRT</sequence>
<dbReference type="RefSeq" id="WP_184026766.1">
    <property type="nucleotide sequence ID" value="NZ_JACHFN010000003.1"/>
</dbReference>
<dbReference type="Gene3D" id="3.30.1780.10">
    <property type="entry name" value="ornithine cyclodeaminase, domain 1"/>
    <property type="match status" value="1"/>
</dbReference>
<dbReference type="Gene3D" id="3.40.50.720">
    <property type="entry name" value="NAD(P)-binding Rossmann-like Domain"/>
    <property type="match status" value="1"/>
</dbReference>
<dbReference type="PANTHER" id="PTHR13812">
    <property type="entry name" value="KETIMINE REDUCTASE MU-CRYSTALLIN"/>
    <property type="match status" value="1"/>
</dbReference>
<dbReference type="PIRSF" id="PIRSF001439">
    <property type="entry name" value="CryM"/>
    <property type="match status" value="1"/>
</dbReference>
<dbReference type="InterPro" id="IPR023401">
    <property type="entry name" value="ODC_N"/>
</dbReference>
<reference evidence="1 2" key="1">
    <citation type="submission" date="2020-08" db="EMBL/GenBank/DDBJ databases">
        <title>Genomic Encyclopedia of Type Strains, Phase IV (KMG-IV): sequencing the most valuable type-strain genomes for metagenomic binning, comparative biology and taxonomic classification.</title>
        <authorList>
            <person name="Goeker M."/>
        </authorList>
    </citation>
    <scope>NUCLEOTIDE SEQUENCE [LARGE SCALE GENOMIC DNA]</scope>
    <source>
        <strain evidence="1 2">DSM 101791</strain>
    </source>
</reference>
<keyword evidence="2" id="KW-1185">Reference proteome</keyword>
<dbReference type="PANTHER" id="PTHR13812:SF19">
    <property type="entry name" value="KETIMINE REDUCTASE MU-CRYSTALLIN"/>
    <property type="match status" value="1"/>
</dbReference>
<dbReference type="EC" id="4.3.1.12" evidence="1"/>